<dbReference type="Proteomes" id="UP001320706">
    <property type="component" value="Unassembled WGS sequence"/>
</dbReference>
<proteinExistence type="predicted"/>
<keyword evidence="1" id="KW-0067">ATP-binding</keyword>
<name>A0ACC3SLA6_9PEZI</name>
<keyword evidence="1" id="KW-0347">Helicase</keyword>
<accession>A0ACC3SLA6</accession>
<evidence type="ECO:0000313" key="2">
    <source>
        <dbReference type="Proteomes" id="UP001320706"/>
    </source>
</evidence>
<reference evidence="1" key="1">
    <citation type="submission" date="2024-02" db="EMBL/GenBank/DDBJ databases">
        <title>Metagenome Assembled Genome of Zalaria obscura JY119.</title>
        <authorList>
            <person name="Vighnesh L."/>
            <person name="Jagadeeshwari U."/>
            <person name="Venkata Ramana C."/>
            <person name="Sasikala C."/>
        </authorList>
    </citation>
    <scope>NUCLEOTIDE SEQUENCE</scope>
    <source>
        <strain evidence="1">JY119</strain>
    </source>
</reference>
<keyword evidence="1" id="KW-0378">Hydrolase</keyword>
<dbReference type="EC" id="3.6.4.13" evidence="1"/>
<gene>
    <name evidence="1" type="primary">PRP43</name>
    <name evidence="1" type="ORF">M8818_000979</name>
</gene>
<organism evidence="1 2">
    <name type="scientific">Zalaria obscura</name>
    <dbReference type="NCBI Taxonomy" id="2024903"/>
    <lineage>
        <taxon>Eukaryota</taxon>
        <taxon>Fungi</taxon>
        <taxon>Dikarya</taxon>
        <taxon>Ascomycota</taxon>
        <taxon>Pezizomycotina</taxon>
        <taxon>Dothideomycetes</taxon>
        <taxon>Dothideomycetidae</taxon>
        <taxon>Dothideales</taxon>
        <taxon>Zalariaceae</taxon>
        <taxon>Zalaria</taxon>
    </lineage>
</organism>
<dbReference type="EMBL" id="JAMKPW020000004">
    <property type="protein sequence ID" value="KAK8219245.1"/>
    <property type="molecule type" value="Genomic_DNA"/>
</dbReference>
<protein>
    <submittedName>
        <fullName evidence="1">DEAH-box ATP-dependent RNA helicase prp43</fullName>
        <ecNumber evidence="1">3.6.4.13</ecNumber>
    </submittedName>
</protein>
<keyword evidence="2" id="KW-1185">Reference proteome</keyword>
<comment type="caution">
    <text evidence="1">The sequence shown here is derived from an EMBL/GenBank/DDBJ whole genome shotgun (WGS) entry which is preliminary data.</text>
</comment>
<sequence length="773" mass="87045">MADRRPGAEDYARSKRQKVSDTDPSSNPYLAHMYPDEAADDGYSNGYGAKLKPTANGDGPSDGLKSLKRHATTTAQATKAENGPANPFNGKNLSERYFGILKTRRNLPVHAQRDEFLQMFQKTQILVFVGETGSGKTTQIPQFVLYDDLPQQEGKMVACTQPRRVAAMSVAQRVAEEMDVQLGEEVGYSIRFEDMTSSKTILKYMTDGMLLREAMNDHNLTRYSTIILDEAHERTLATDILMGLLKEVAVRRPDLKIIIMSATLDAQKFQKYFMNAPLLAVPGRTHPVEIFYTPEPERDYVEAAIRTVLQIHATEPEGDILLFLTGEEEIEDACRKISLEADEMTREADAGPIKVYPLYGSLPPAQQQRIFDKAPAPFRQGGRPGRKVIVSTNIAETSLTIDGIVYVIDPGFSKQKVYNPRIRVESLLVSPISKASAQQRAGRAGRTKPGKCFRLYTEAAFKKELIDQSYPEVLRSNLASTVLELKKLGIDDLVHFDLMDPPAPETLMRALEELNYLACLDDEGELTTLGRLASEFPLDPALAVMLISSPEFYCSNEILSLTALLSVPQVFVRPNSARKRADEMKDLFAHPDGDHLTMLNVYHAFKSPAAQENPKQWCHDHFLSYRALQQADNVRMQLRRIMERNELELMSTPFEDKKYYENIRRALVSGFFMQVAKKDSGGKSYVTVKDEQSVLLHPSTVLGSDAEWVLYNEFVLTTKNYIRTVTAVKPEWLLDIAPNYYDLAEFKKGDVRTALQRAADKMKRREQLKNAGK</sequence>
<evidence type="ECO:0000313" key="1">
    <source>
        <dbReference type="EMBL" id="KAK8219245.1"/>
    </source>
</evidence>
<keyword evidence="1" id="KW-0547">Nucleotide-binding</keyword>